<dbReference type="PANTHER" id="PTHR12147">
    <property type="entry name" value="METALLOPEPTIDASE M28 FAMILY MEMBER"/>
    <property type="match status" value="1"/>
</dbReference>
<keyword evidence="6 9" id="KW-1133">Transmembrane helix</keyword>
<dbReference type="SUPFAM" id="SSF53187">
    <property type="entry name" value="Zn-dependent exopeptidases"/>
    <property type="match status" value="1"/>
</dbReference>
<evidence type="ECO:0000256" key="1">
    <source>
        <dbReference type="ARBA" id="ARBA00003273"/>
    </source>
</evidence>
<name>A0A7W8ACX7_9ACTN</name>
<feature type="transmembrane region" description="Helical" evidence="9">
    <location>
        <begin position="476"/>
        <end position="494"/>
    </location>
</feature>
<dbReference type="EMBL" id="JACHIN010000014">
    <property type="protein sequence ID" value="MBB5082806.1"/>
    <property type="molecule type" value="Genomic_DNA"/>
</dbReference>
<comment type="similarity">
    <text evidence="3">Belongs to the peptidase M28 family.</text>
</comment>
<feature type="transmembrane region" description="Helical" evidence="9">
    <location>
        <begin position="555"/>
        <end position="573"/>
    </location>
</feature>
<sequence>MSRVLSLLALAVLVAVTMFDLAPPGSGATDFSAARAFEDVRAVAREPHPTGSPANDRVREHLVARLKSLGFDTRVQEGVGVLPLPYAGTTAVGRVRNVVATRPGTASTGRIILAAHYDSVPGAPGAADDGAGIAAVLEVARTLPPKLRNDVVVLLTDGEEAGLLGAESFARQNRFDGPVVVLNHEARGVRGTVQMFRSSGGLIDVYGTAAPHPAADSAFASLMGLLPNNTDFHVFDQARWMGLDSAFVGGGAYYHTPLDDPAHLDRGSLQQMGDNTLAVASALGSRDLGGLASAGESVFFTVPGMLVRYPGWLELPVAGLSFVVALAVVFVVRRRGLVSWPRALAGLGVSLVTVVLAGAWGYALWPLLGLLRPDYTMMFTGDPYRPWLYWAALLVFTAAIVLACASLSRRRSMKARGRDGRALDGRALDGQVLDGQVLDGRGFDGRVLGGLAAGGLLLVALLGLVSALLLPGGSHVFAWPALFAALGWLVSLMVPRGGVVALTIGLAPAAVMLGGTALTSLDIGLGIGGMLSAPHFALLLLLALPVVARPPGRTVLPGLAVAAVALIAAGLFADRFDPAHPRQERVAYAIDTGTGEARWGRPGGDSADSVRFFGGPGMATSRAPVAPLRAPELAVLKDTTSGGVRTMTLRLTPSGAAPMVGLEVEGQRPKMTVAGRELGERVGFAFHAPPAGGVEVTLTLRAGEAKIRVYQQEYDMSVIPGYRVPEGSVQVRPRTTAFLTKIVAPAR</sequence>
<dbReference type="Proteomes" id="UP000568380">
    <property type="component" value="Unassembled WGS sequence"/>
</dbReference>
<feature type="transmembrane region" description="Helical" evidence="9">
    <location>
        <begin position="344"/>
        <end position="367"/>
    </location>
</feature>
<evidence type="ECO:0000256" key="3">
    <source>
        <dbReference type="ARBA" id="ARBA00010918"/>
    </source>
</evidence>
<protein>
    <recommendedName>
        <fullName evidence="4">Vacuolar membrane protease</fullName>
    </recommendedName>
    <alternativeName>
        <fullName evidence="8">FXNA-related family protease 1</fullName>
    </alternativeName>
</protein>
<feature type="transmembrane region" description="Helical" evidence="9">
    <location>
        <begin position="499"/>
        <end position="521"/>
    </location>
</feature>
<evidence type="ECO:0000256" key="9">
    <source>
        <dbReference type="SAM" id="Phobius"/>
    </source>
</evidence>
<feature type="transmembrane region" description="Helical" evidence="9">
    <location>
        <begin position="447"/>
        <end position="470"/>
    </location>
</feature>
<evidence type="ECO:0000256" key="4">
    <source>
        <dbReference type="ARBA" id="ARBA00017435"/>
    </source>
</evidence>
<dbReference type="GO" id="GO:0006508">
    <property type="term" value="P:proteolysis"/>
    <property type="evidence" value="ECO:0007669"/>
    <property type="project" value="InterPro"/>
</dbReference>
<keyword evidence="10" id="KW-0732">Signal</keyword>
<reference evidence="12 13" key="1">
    <citation type="submission" date="2020-08" db="EMBL/GenBank/DDBJ databases">
        <title>Genomic Encyclopedia of Type Strains, Phase IV (KMG-IV): sequencing the most valuable type-strain genomes for metagenomic binning, comparative biology and taxonomic classification.</title>
        <authorList>
            <person name="Goeker M."/>
        </authorList>
    </citation>
    <scope>NUCLEOTIDE SEQUENCE [LARGE SCALE GENOMIC DNA]</scope>
    <source>
        <strain evidence="12 13">DSM 45385</strain>
    </source>
</reference>
<keyword evidence="9" id="KW-0472">Membrane</keyword>
<feature type="signal peptide" evidence="10">
    <location>
        <begin position="1"/>
        <end position="22"/>
    </location>
</feature>
<feature type="transmembrane region" description="Helical" evidence="9">
    <location>
        <begin position="312"/>
        <end position="332"/>
    </location>
</feature>
<comment type="function">
    <text evidence="1">May be involved in vacuolar sorting and osmoregulation.</text>
</comment>
<evidence type="ECO:0000256" key="7">
    <source>
        <dbReference type="ARBA" id="ARBA00023180"/>
    </source>
</evidence>
<gene>
    <name evidence="12" type="ORF">HNR40_008302</name>
</gene>
<feature type="transmembrane region" description="Helical" evidence="9">
    <location>
        <begin position="527"/>
        <end position="548"/>
    </location>
</feature>
<dbReference type="GO" id="GO:0005774">
    <property type="term" value="C:vacuolar membrane"/>
    <property type="evidence" value="ECO:0007669"/>
    <property type="project" value="UniProtKB-SubCell"/>
</dbReference>
<evidence type="ECO:0000313" key="12">
    <source>
        <dbReference type="EMBL" id="MBB5082806.1"/>
    </source>
</evidence>
<dbReference type="Pfam" id="PF04389">
    <property type="entry name" value="Peptidase_M28"/>
    <property type="match status" value="1"/>
</dbReference>
<dbReference type="GO" id="GO:0008235">
    <property type="term" value="F:metalloexopeptidase activity"/>
    <property type="evidence" value="ECO:0007669"/>
    <property type="project" value="InterPro"/>
</dbReference>
<comment type="subcellular location">
    <subcellularLocation>
        <location evidence="2">Vacuole membrane</location>
        <topology evidence="2">Multi-pass membrane protein</topology>
    </subcellularLocation>
</comment>
<evidence type="ECO:0000256" key="2">
    <source>
        <dbReference type="ARBA" id="ARBA00004128"/>
    </source>
</evidence>
<keyword evidence="9" id="KW-0812">Transmembrane</keyword>
<dbReference type="RefSeq" id="WP_184971342.1">
    <property type="nucleotide sequence ID" value="NZ_JACHIN010000014.1"/>
</dbReference>
<feature type="chain" id="PRO_5039204746" description="Vacuolar membrane protease" evidence="10">
    <location>
        <begin position="23"/>
        <end position="747"/>
    </location>
</feature>
<dbReference type="Gene3D" id="3.40.630.10">
    <property type="entry name" value="Zn peptidases"/>
    <property type="match status" value="1"/>
</dbReference>
<dbReference type="AlphaFoldDB" id="A0A7W8ACX7"/>
<keyword evidence="13" id="KW-1185">Reference proteome</keyword>
<dbReference type="InterPro" id="IPR007484">
    <property type="entry name" value="Peptidase_M28"/>
</dbReference>
<evidence type="ECO:0000313" key="13">
    <source>
        <dbReference type="Proteomes" id="UP000568380"/>
    </source>
</evidence>
<feature type="domain" description="Peptidase M28" evidence="11">
    <location>
        <begin position="97"/>
        <end position="279"/>
    </location>
</feature>
<evidence type="ECO:0000259" key="11">
    <source>
        <dbReference type="Pfam" id="PF04389"/>
    </source>
</evidence>
<evidence type="ECO:0000256" key="6">
    <source>
        <dbReference type="ARBA" id="ARBA00022989"/>
    </source>
</evidence>
<dbReference type="InterPro" id="IPR045175">
    <property type="entry name" value="M28_fam"/>
</dbReference>
<accession>A0A7W8ACX7</accession>
<evidence type="ECO:0000256" key="10">
    <source>
        <dbReference type="SAM" id="SignalP"/>
    </source>
</evidence>
<keyword evidence="7" id="KW-0325">Glycoprotein</keyword>
<organism evidence="12 13">
    <name type="scientific">Nonomuraea endophytica</name>
    <dbReference type="NCBI Taxonomy" id="714136"/>
    <lineage>
        <taxon>Bacteria</taxon>
        <taxon>Bacillati</taxon>
        <taxon>Actinomycetota</taxon>
        <taxon>Actinomycetes</taxon>
        <taxon>Streptosporangiales</taxon>
        <taxon>Streptosporangiaceae</taxon>
        <taxon>Nonomuraea</taxon>
    </lineage>
</organism>
<comment type="caution">
    <text evidence="12">The sequence shown here is derived from an EMBL/GenBank/DDBJ whole genome shotgun (WGS) entry which is preliminary data.</text>
</comment>
<evidence type="ECO:0000256" key="8">
    <source>
        <dbReference type="ARBA" id="ARBA00031512"/>
    </source>
</evidence>
<feature type="transmembrane region" description="Helical" evidence="9">
    <location>
        <begin position="387"/>
        <end position="408"/>
    </location>
</feature>
<keyword evidence="5" id="KW-0926">Vacuole</keyword>
<proteinExistence type="inferred from homology"/>
<evidence type="ECO:0000256" key="5">
    <source>
        <dbReference type="ARBA" id="ARBA00022554"/>
    </source>
</evidence>
<dbReference type="PANTHER" id="PTHR12147:SF58">
    <property type="entry name" value="VACUOLAR MEMBRANE PROTEASE"/>
    <property type="match status" value="1"/>
</dbReference>